<evidence type="ECO:0000256" key="1">
    <source>
        <dbReference type="SAM" id="SignalP"/>
    </source>
</evidence>
<evidence type="ECO:0000313" key="3">
    <source>
        <dbReference type="EMBL" id="TDQ49237.1"/>
    </source>
</evidence>
<evidence type="ECO:0000259" key="2">
    <source>
        <dbReference type="Pfam" id="PF00496"/>
    </source>
</evidence>
<feature type="signal peptide" evidence="1">
    <location>
        <begin position="1"/>
        <end position="22"/>
    </location>
</feature>
<dbReference type="Gene3D" id="3.10.105.10">
    <property type="entry name" value="Dipeptide-binding Protein, Domain 3"/>
    <property type="match status" value="1"/>
</dbReference>
<proteinExistence type="predicted"/>
<dbReference type="Gene3D" id="3.40.190.10">
    <property type="entry name" value="Periplasmic binding protein-like II"/>
    <property type="match status" value="1"/>
</dbReference>
<dbReference type="PROSITE" id="PS51257">
    <property type="entry name" value="PROKAR_LIPOPROTEIN"/>
    <property type="match status" value="1"/>
</dbReference>
<dbReference type="GO" id="GO:0042597">
    <property type="term" value="C:periplasmic space"/>
    <property type="evidence" value="ECO:0007669"/>
    <property type="project" value="UniProtKB-ARBA"/>
</dbReference>
<dbReference type="InterPro" id="IPR000914">
    <property type="entry name" value="SBP_5_dom"/>
</dbReference>
<dbReference type="Pfam" id="PF00496">
    <property type="entry name" value="SBP_bac_5"/>
    <property type="match status" value="1"/>
</dbReference>
<comment type="caution">
    <text evidence="3">The sequence shown here is derived from an EMBL/GenBank/DDBJ whole genome shotgun (WGS) entry which is preliminary data.</text>
</comment>
<dbReference type="GO" id="GO:0043190">
    <property type="term" value="C:ATP-binding cassette (ABC) transporter complex"/>
    <property type="evidence" value="ECO:0007669"/>
    <property type="project" value="InterPro"/>
</dbReference>
<keyword evidence="4" id="KW-1185">Reference proteome</keyword>
<dbReference type="PANTHER" id="PTHR30290:SF65">
    <property type="entry name" value="MONOACYL PHOSPHATIDYLINOSITOL TETRAMANNOSIDE-BINDING PROTEIN LPQW-RELATED"/>
    <property type="match status" value="1"/>
</dbReference>
<dbReference type="InterPro" id="IPR030678">
    <property type="entry name" value="Peptide/Ni-bd"/>
</dbReference>
<feature type="domain" description="Solute-binding protein family 5" evidence="2">
    <location>
        <begin position="107"/>
        <end position="481"/>
    </location>
</feature>
<keyword evidence="1" id="KW-0732">Signal</keyword>
<dbReference type="RefSeq" id="WP_133742511.1">
    <property type="nucleotide sequence ID" value="NZ_SNYN01000016.1"/>
</dbReference>
<dbReference type="OrthoDB" id="7888869at2"/>
<evidence type="ECO:0000313" key="4">
    <source>
        <dbReference type="Proteomes" id="UP000295281"/>
    </source>
</evidence>
<reference evidence="3 4" key="1">
    <citation type="submission" date="2019-03" db="EMBL/GenBank/DDBJ databases">
        <title>Genomic Encyclopedia of Type Strains, Phase IV (KMG-IV): sequencing the most valuable type-strain genomes for metagenomic binning, comparative biology and taxonomic classification.</title>
        <authorList>
            <person name="Goeker M."/>
        </authorList>
    </citation>
    <scope>NUCLEOTIDE SEQUENCE [LARGE SCALE GENOMIC DNA]</scope>
    <source>
        <strain evidence="3 4">DSM 46770</strain>
    </source>
</reference>
<name>A0A4V3D7U8_9ACTN</name>
<dbReference type="AlphaFoldDB" id="A0A4V3D7U8"/>
<dbReference type="CDD" id="cd08501">
    <property type="entry name" value="PBP2_Lpqw"/>
    <property type="match status" value="1"/>
</dbReference>
<dbReference type="Proteomes" id="UP000295281">
    <property type="component" value="Unassembled WGS sequence"/>
</dbReference>
<feature type="chain" id="PRO_5020367618" evidence="1">
    <location>
        <begin position="23"/>
        <end position="568"/>
    </location>
</feature>
<dbReference type="GO" id="GO:0015833">
    <property type="term" value="P:peptide transport"/>
    <property type="evidence" value="ECO:0007669"/>
    <property type="project" value="TreeGrafter"/>
</dbReference>
<dbReference type="PANTHER" id="PTHR30290">
    <property type="entry name" value="PERIPLASMIC BINDING COMPONENT OF ABC TRANSPORTER"/>
    <property type="match status" value="1"/>
</dbReference>
<dbReference type="SUPFAM" id="SSF53850">
    <property type="entry name" value="Periplasmic binding protein-like II"/>
    <property type="match status" value="1"/>
</dbReference>
<dbReference type="GO" id="GO:1904680">
    <property type="term" value="F:peptide transmembrane transporter activity"/>
    <property type="evidence" value="ECO:0007669"/>
    <property type="project" value="TreeGrafter"/>
</dbReference>
<gene>
    <name evidence="3" type="ORF">EV190_11633</name>
</gene>
<organism evidence="3 4">
    <name type="scientific">Actinorugispora endophytica</name>
    <dbReference type="NCBI Taxonomy" id="1605990"/>
    <lineage>
        <taxon>Bacteria</taxon>
        <taxon>Bacillati</taxon>
        <taxon>Actinomycetota</taxon>
        <taxon>Actinomycetes</taxon>
        <taxon>Streptosporangiales</taxon>
        <taxon>Nocardiopsidaceae</taxon>
        <taxon>Actinorugispora</taxon>
    </lineage>
</organism>
<sequence>MRIRRSAALAAPVLALALLAGACGGGEDGGDEEDVPTLADIASSDMNPQERDTLQDGGTMNWAVSDFISQYMLHHTDGNLAVNVDILQSVMPRAHNFDDEGIPVPYEPFVLESSVNEDGSEVVFTLNPEAEWSDGEPITWEDYAAQVETLSGRTEGDFGHGGSAAGYRDIEEVEQGADEYEVVFHFSTPYGEWPGLFDVLYPKEYMEDPDEFNEGYLEDIPVTAGPFEVGEIDKTAQRVTVTRDDDWWGEPAKLDSITFATYEIDAMAGVFVNKEIDAFYVGYDAPSYERAQEREDARIARAIDNGYRYVEVNADRDALSDVDVRHAVMLGISRESLAAASLEGVEWPSDPTANRLIRSNQPAFQDNSGEWGARDPERAAELLDGAGWVLEEGAEVRTKDGEELVLEYVTPSGLQTTLNEAEITQQQLAEVGIKVEINTVPSNDFFNEYIYRGNFDLSSFVQVGSTPYAGESYENYGGPFGDGEEDWGNNLARTSTPEINDKYDELIQETDPERYYEIANEIDTLLWENAQGIPLFQRTGIWAVNERLANFGAEGMSSVVYENIGYTG</sequence>
<dbReference type="InterPro" id="IPR039424">
    <property type="entry name" value="SBP_5"/>
</dbReference>
<accession>A0A4V3D7U8</accession>
<dbReference type="PIRSF" id="PIRSF002741">
    <property type="entry name" value="MppA"/>
    <property type="match status" value="1"/>
</dbReference>
<dbReference type="EMBL" id="SNYN01000016">
    <property type="protein sequence ID" value="TDQ49237.1"/>
    <property type="molecule type" value="Genomic_DNA"/>
</dbReference>
<protein>
    <submittedName>
        <fullName evidence="3">Peptide/nickel transport system substrate-binding protein</fullName>
    </submittedName>
</protein>